<evidence type="ECO:0008006" key="3">
    <source>
        <dbReference type="Google" id="ProtNLM"/>
    </source>
</evidence>
<organism evidence="1 2">
    <name type="scientific">Acorus calamus</name>
    <name type="common">Sweet flag</name>
    <dbReference type="NCBI Taxonomy" id="4465"/>
    <lineage>
        <taxon>Eukaryota</taxon>
        <taxon>Viridiplantae</taxon>
        <taxon>Streptophyta</taxon>
        <taxon>Embryophyta</taxon>
        <taxon>Tracheophyta</taxon>
        <taxon>Spermatophyta</taxon>
        <taxon>Magnoliopsida</taxon>
        <taxon>Liliopsida</taxon>
        <taxon>Acoraceae</taxon>
        <taxon>Acorus</taxon>
    </lineage>
</organism>
<protein>
    <recommendedName>
        <fullName evidence="3">Transmembrane protein</fullName>
    </recommendedName>
</protein>
<name>A0AAV9CG74_ACOCL</name>
<reference evidence="1" key="2">
    <citation type="submission" date="2023-06" db="EMBL/GenBank/DDBJ databases">
        <authorList>
            <person name="Ma L."/>
            <person name="Liu K.-W."/>
            <person name="Li Z."/>
            <person name="Hsiao Y.-Y."/>
            <person name="Qi Y."/>
            <person name="Fu T."/>
            <person name="Tang G."/>
            <person name="Zhang D."/>
            <person name="Sun W.-H."/>
            <person name="Liu D.-K."/>
            <person name="Li Y."/>
            <person name="Chen G.-Z."/>
            <person name="Liu X.-D."/>
            <person name="Liao X.-Y."/>
            <person name="Jiang Y.-T."/>
            <person name="Yu X."/>
            <person name="Hao Y."/>
            <person name="Huang J."/>
            <person name="Zhao X.-W."/>
            <person name="Ke S."/>
            <person name="Chen Y.-Y."/>
            <person name="Wu W.-L."/>
            <person name="Hsu J.-L."/>
            <person name="Lin Y.-F."/>
            <person name="Huang M.-D."/>
            <person name="Li C.-Y."/>
            <person name="Huang L."/>
            <person name="Wang Z.-W."/>
            <person name="Zhao X."/>
            <person name="Zhong W.-Y."/>
            <person name="Peng D.-H."/>
            <person name="Ahmad S."/>
            <person name="Lan S."/>
            <person name="Zhang J.-S."/>
            <person name="Tsai W.-C."/>
            <person name="Van De Peer Y."/>
            <person name="Liu Z.-J."/>
        </authorList>
    </citation>
    <scope>NUCLEOTIDE SEQUENCE</scope>
    <source>
        <strain evidence="1">CP</strain>
        <tissue evidence="1">Leaves</tissue>
    </source>
</reference>
<evidence type="ECO:0000313" key="2">
    <source>
        <dbReference type="Proteomes" id="UP001180020"/>
    </source>
</evidence>
<reference evidence="1" key="1">
    <citation type="journal article" date="2023" name="Nat. Commun.">
        <title>Diploid and tetraploid genomes of Acorus and the evolution of monocots.</title>
        <authorList>
            <person name="Ma L."/>
            <person name="Liu K.W."/>
            <person name="Li Z."/>
            <person name="Hsiao Y.Y."/>
            <person name="Qi Y."/>
            <person name="Fu T."/>
            <person name="Tang G.D."/>
            <person name="Zhang D."/>
            <person name="Sun W.H."/>
            <person name="Liu D.K."/>
            <person name="Li Y."/>
            <person name="Chen G.Z."/>
            <person name="Liu X.D."/>
            <person name="Liao X.Y."/>
            <person name="Jiang Y.T."/>
            <person name="Yu X."/>
            <person name="Hao Y."/>
            <person name="Huang J."/>
            <person name="Zhao X.W."/>
            <person name="Ke S."/>
            <person name="Chen Y.Y."/>
            <person name="Wu W.L."/>
            <person name="Hsu J.L."/>
            <person name="Lin Y.F."/>
            <person name="Huang M.D."/>
            <person name="Li C.Y."/>
            <person name="Huang L."/>
            <person name="Wang Z.W."/>
            <person name="Zhao X."/>
            <person name="Zhong W.Y."/>
            <person name="Peng D.H."/>
            <person name="Ahmad S."/>
            <person name="Lan S."/>
            <person name="Zhang J.S."/>
            <person name="Tsai W.C."/>
            <person name="Van de Peer Y."/>
            <person name="Liu Z.J."/>
        </authorList>
    </citation>
    <scope>NUCLEOTIDE SEQUENCE</scope>
    <source>
        <strain evidence="1">CP</strain>
    </source>
</reference>
<dbReference type="AlphaFoldDB" id="A0AAV9CG74"/>
<comment type="caution">
    <text evidence="1">The sequence shown here is derived from an EMBL/GenBank/DDBJ whole genome shotgun (WGS) entry which is preliminary data.</text>
</comment>
<proteinExistence type="predicted"/>
<evidence type="ECO:0000313" key="1">
    <source>
        <dbReference type="EMBL" id="KAK1287946.1"/>
    </source>
</evidence>
<dbReference type="Proteomes" id="UP001180020">
    <property type="component" value="Unassembled WGS sequence"/>
</dbReference>
<accession>A0AAV9CG74</accession>
<keyword evidence="2" id="KW-1185">Reference proteome</keyword>
<dbReference type="EMBL" id="JAUJYO010000019">
    <property type="protein sequence ID" value="KAK1287946.1"/>
    <property type="molecule type" value="Genomic_DNA"/>
</dbReference>
<sequence>MFIALSFARYCRYRLCVPSSSHAVVVRQVASFFMQHRCLCALSYSRTVVSVRRCFLRTVVSVRRCSHAPSFSCAVVLAHLRFSCAVVVFAHCRFLFFFSVSAPLFLRQSAPFASSFASRFFYFFFSVGACLRSSAPTATGSPSLSSLSYHFYENSKGSTIQSLGEGVKESPPPLSACCLRCLFAFVCALRLLLEPL</sequence>
<gene>
    <name evidence="1" type="ORF">QJS10_CPB19g01709</name>
</gene>